<dbReference type="GO" id="GO:0009507">
    <property type="term" value="C:chloroplast"/>
    <property type="evidence" value="ECO:0007669"/>
    <property type="project" value="UniProtKB-SubCell"/>
</dbReference>
<dbReference type="AlphaFoldDB" id="A0A1Z1M6W1"/>
<evidence type="ECO:0000256" key="1">
    <source>
        <dbReference type="ARBA" id="ARBA00006700"/>
    </source>
</evidence>
<geneLocation type="chloroplast" evidence="9"/>
<sequence>MINKHINNQLLNLIKHPVITDKTTREVENNVYVFAVEKQASKLEIKLAIEYIFQVKVKKINTINRPIKIKRVGKFSGTKKQYKKAIVKLNPDFTIDLFNNN</sequence>
<dbReference type="GO" id="GO:0019843">
    <property type="term" value="F:rRNA binding"/>
    <property type="evidence" value="ECO:0007669"/>
    <property type="project" value="UniProtKB-UniRule"/>
</dbReference>
<comment type="function">
    <text evidence="7">Binds to 23S rRNA.</text>
</comment>
<protein>
    <recommendedName>
        <fullName evidence="6 7">Large ribosomal subunit protein uL23c</fullName>
    </recommendedName>
</protein>
<evidence type="ECO:0000256" key="4">
    <source>
        <dbReference type="ARBA" id="ARBA00022980"/>
    </source>
</evidence>
<dbReference type="EMBL" id="MF101418">
    <property type="protein sequence ID" value="ARW61494.1"/>
    <property type="molecule type" value="Genomic_DNA"/>
</dbReference>
<keyword evidence="2 7" id="KW-0699">rRNA-binding</keyword>
<comment type="subcellular location">
    <subcellularLocation>
        <location evidence="7">Plastid</location>
        <location evidence="7">Chloroplast</location>
    </subcellularLocation>
</comment>
<accession>A0A1Z1M6W1</accession>
<evidence type="ECO:0000256" key="7">
    <source>
        <dbReference type="HAMAP-Rule" id="MF_01369"/>
    </source>
</evidence>
<dbReference type="InterPro" id="IPR013025">
    <property type="entry name" value="Ribosomal_uL23-like"/>
</dbReference>
<name>A0A1Z1M6W1_9FLOR</name>
<dbReference type="NCBIfam" id="NF004363">
    <property type="entry name" value="PRK05738.2-4"/>
    <property type="match status" value="1"/>
</dbReference>
<dbReference type="InterPro" id="IPR012677">
    <property type="entry name" value="Nucleotide-bd_a/b_plait_sf"/>
</dbReference>
<dbReference type="GO" id="GO:0003735">
    <property type="term" value="F:structural constituent of ribosome"/>
    <property type="evidence" value="ECO:0007669"/>
    <property type="project" value="InterPro"/>
</dbReference>
<dbReference type="PROSITE" id="PS00050">
    <property type="entry name" value="RIBOSOMAL_L23"/>
    <property type="match status" value="1"/>
</dbReference>
<dbReference type="InterPro" id="IPR012678">
    <property type="entry name" value="Ribosomal_uL23/eL15/eS24_sf"/>
</dbReference>
<evidence type="ECO:0000256" key="5">
    <source>
        <dbReference type="ARBA" id="ARBA00023274"/>
    </source>
</evidence>
<dbReference type="GeneID" id="33354544"/>
<evidence type="ECO:0000256" key="8">
    <source>
        <dbReference type="RuleBase" id="RU003934"/>
    </source>
</evidence>
<dbReference type="GO" id="GO:0006412">
    <property type="term" value="P:translation"/>
    <property type="evidence" value="ECO:0007669"/>
    <property type="project" value="UniProtKB-UniRule"/>
</dbReference>
<evidence type="ECO:0000256" key="3">
    <source>
        <dbReference type="ARBA" id="ARBA00022884"/>
    </source>
</evidence>
<organism evidence="9">
    <name type="scientific">Caloglossa intermedia</name>
    <dbReference type="NCBI Taxonomy" id="100879"/>
    <lineage>
        <taxon>Eukaryota</taxon>
        <taxon>Rhodophyta</taxon>
        <taxon>Florideophyceae</taxon>
        <taxon>Rhodymeniophycidae</taxon>
        <taxon>Ceramiales</taxon>
        <taxon>Delesseriaceae</taxon>
        <taxon>Caloglossa</taxon>
    </lineage>
</organism>
<proteinExistence type="inferred from homology"/>
<evidence type="ECO:0000256" key="6">
    <source>
        <dbReference type="ARBA" id="ARBA00035287"/>
    </source>
</evidence>
<keyword evidence="4 7" id="KW-0689">Ribosomal protein</keyword>
<dbReference type="Pfam" id="PF00276">
    <property type="entry name" value="Ribosomal_L23"/>
    <property type="match status" value="1"/>
</dbReference>
<gene>
    <name evidence="7 9" type="primary">rpl23</name>
</gene>
<keyword evidence="5 7" id="KW-0687">Ribonucleoprotein</keyword>
<dbReference type="FunFam" id="3.30.70.330:FF:000001">
    <property type="entry name" value="50S ribosomal protein L23"/>
    <property type="match status" value="1"/>
</dbReference>
<reference evidence="9" key="1">
    <citation type="journal article" date="2017" name="J. Phycol.">
        <title>Analysis of chloroplast genomes and a supermatrix inform reclassification of the Rhodomelaceae (Rhodophyta).</title>
        <authorList>
            <person name="Diaz-Tapia P."/>
            <person name="Maggs C.A."/>
            <person name="West J.A."/>
            <person name="Verbruggen H."/>
        </authorList>
    </citation>
    <scope>NUCLEOTIDE SEQUENCE</scope>
    <source>
        <strain evidence="9">JW3535</strain>
    </source>
</reference>
<keyword evidence="9" id="KW-0150">Chloroplast</keyword>
<comment type="similarity">
    <text evidence="1 7 8">Belongs to the universal ribosomal protein uL23 family.</text>
</comment>
<dbReference type="InterPro" id="IPR001014">
    <property type="entry name" value="Ribosomal_uL23_CS"/>
</dbReference>
<dbReference type="RefSeq" id="YP_009392932.1">
    <property type="nucleotide sequence ID" value="NC_035265.1"/>
</dbReference>
<dbReference type="PANTHER" id="PTHR11620">
    <property type="entry name" value="60S RIBOSOMAL PROTEIN L23A"/>
    <property type="match status" value="1"/>
</dbReference>
<dbReference type="HAMAP" id="MF_01369_B">
    <property type="entry name" value="Ribosomal_uL23_B"/>
    <property type="match status" value="1"/>
</dbReference>
<keyword evidence="3 7" id="KW-0694">RNA-binding</keyword>
<keyword evidence="9" id="KW-0934">Plastid</keyword>
<dbReference type="GO" id="GO:1990904">
    <property type="term" value="C:ribonucleoprotein complex"/>
    <property type="evidence" value="ECO:0007669"/>
    <property type="project" value="UniProtKB-KW"/>
</dbReference>
<evidence type="ECO:0000256" key="2">
    <source>
        <dbReference type="ARBA" id="ARBA00022730"/>
    </source>
</evidence>
<dbReference type="Gene3D" id="3.30.70.330">
    <property type="match status" value="1"/>
</dbReference>
<comment type="subunit">
    <text evidence="7">Part of the 50S ribosomal subunit.</text>
</comment>
<evidence type="ECO:0000313" key="9">
    <source>
        <dbReference type="EMBL" id="ARW61494.1"/>
    </source>
</evidence>
<dbReference type="GO" id="GO:0005840">
    <property type="term" value="C:ribosome"/>
    <property type="evidence" value="ECO:0007669"/>
    <property type="project" value="UniProtKB-KW"/>
</dbReference>
<dbReference type="SUPFAM" id="SSF54189">
    <property type="entry name" value="Ribosomal proteins S24e, L23 and L15e"/>
    <property type="match status" value="1"/>
</dbReference>